<protein>
    <submittedName>
        <fullName evidence="8">Putative polysaccharide biosynthesis protein</fullName>
    </submittedName>
</protein>
<evidence type="ECO:0000256" key="5">
    <source>
        <dbReference type="ARBA" id="ARBA00022989"/>
    </source>
</evidence>
<evidence type="ECO:0000313" key="9">
    <source>
        <dbReference type="Proteomes" id="UP000218418"/>
    </source>
</evidence>
<feature type="transmembrane region" description="Helical" evidence="7">
    <location>
        <begin position="331"/>
        <end position="354"/>
    </location>
</feature>
<sequence>MIIEKIKQQLSNQFIRNIGWLGGAELINRIFRLGATVVLARALSPEDYGLAAVVLTINEFTTVFTLRAGIGGKIVQADEEDVEVFCNTAYWLNWILCISLFLIQCLAAFPVAWFYNEEKLILPICVYSLVYLMLPFFAVHNALIDRANRLKITAISTAIQSMLNNILIPAFALSGMGMWALVLPGLFTTPVWIIVTHLNEPWRPKMSFTLKRWKEIVDFGKNILGYELLEKLRANIDYLLVGRLLDVEALGIYFFAFNAGLGISLNVINIMVWPLYPHLCAARHNFDEFRNKYFHSLKTISLVIVPLVILQSSLAPFYVPIVFGEKWKMAVPILVLICLSAIPRPFGTAAALLLQSLDKAWINLRWSLIFTGIFVCSLLVGMNWGINGVAISVLISHAVAMPMFTVWATKLVFAKDSVLFTQPKQKIKSSKH</sequence>
<feature type="transmembrane region" description="Helical" evidence="7">
    <location>
        <begin position="121"/>
        <end position="144"/>
    </location>
</feature>
<evidence type="ECO:0000256" key="3">
    <source>
        <dbReference type="ARBA" id="ARBA00022475"/>
    </source>
</evidence>
<dbReference type="Pfam" id="PF13440">
    <property type="entry name" value="Polysacc_synt_3"/>
    <property type="match status" value="1"/>
</dbReference>
<name>A0A1Z4LI04_9CYAN</name>
<keyword evidence="9" id="KW-1185">Reference proteome</keyword>
<dbReference type="OrthoDB" id="9770347at2"/>
<dbReference type="GO" id="GO:0005886">
    <property type="term" value="C:plasma membrane"/>
    <property type="evidence" value="ECO:0007669"/>
    <property type="project" value="UniProtKB-SubCell"/>
</dbReference>
<dbReference type="PANTHER" id="PTHR30250">
    <property type="entry name" value="PST FAMILY PREDICTED COLANIC ACID TRANSPORTER"/>
    <property type="match status" value="1"/>
</dbReference>
<feature type="transmembrane region" description="Helical" evidence="7">
    <location>
        <begin position="366"/>
        <end position="384"/>
    </location>
</feature>
<dbReference type="CDD" id="cd13127">
    <property type="entry name" value="MATE_tuaB_like"/>
    <property type="match status" value="1"/>
</dbReference>
<evidence type="ECO:0000256" key="2">
    <source>
        <dbReference type="ARBA" id="ARBA00007430"/>
    </source>
</evidence>
<dbReference type="InterPro" id="IPR050833">
    <property type="entry name" value="Poly_Biosynth_Transport"/>
</dbReference>
<comment type="similarity">
    <text evidence="2">Belongs to the polysaccharide synthase family.</text>
</comment>
<dbReference type="AlphaFoldDB" id="A0A1Z4LI04"/>
<organism evidence="8 9">
    <name type="scientific">Calothrix parasitica NIES-267</name>
    <dbReference type="NCBI Taxonomy" id="1973488"/>
    <lineage>
        <taxon>Bacteria</taxon>
        <taxon>Bacillati</taxon>
        <taxon>Cyanobacteriota</taxon>
        <taxon>Cyanophyceae</taxon>
        <taxon>Nostocales</taxon>
        <taxon>Calotrichaceae</taxon>
        <taxon>Calothrix</taxon>
    </lineage>
</organism>
<evidence type="ECO:0000256" key="1">
    <source>
        <dbReference type="ARBA" id="ARBA00004651"/>
    </source>
</evidence>
<feature type="transmembrane region" description="Helical" evidence="7">
    <location>
        <begin position="390"/>
        <end position="413"/>
    </location>
</feature>
<feature type="transmembrane region" description="Helical" evidence="7">
    <location>
        <begin position="297"/>
        <end position="319"/>
    </location>
</feature>
<feature type="transmembrane region" description="Helical" evidence="7">
    <location>
        <begin position="91"/>
        <end position="115"/>
    </location>
</feature>
<evidence type="ECO:0000256" key="4">
    <source>
        <dbReference type="ARBA" id="ARBA00022692"/>
    </source>
</evidence>
<evidence type="ECO:0000256" key="6">
    <source>
        <dbReference type="ARBA" id="ARBA00023136"/>
    </source>
</evidence>
<evidence type="ECO:0000256" key="7">
    <source>
        <dbReference type="SAM" id="Phobius"/>
    </source>
</evidence>
<proteinExistence type="inferred from homology"/>
<keyword evidence="5 7" id="KW-1133">Transmembrane helix</keyword>
<dbReference type="EMBL" id="AP018227">
    <property type="protein sequence ID" value="BAY80857.1"/>
    <property type="molecule type" value="Genomic_DNA"/>
</dbReference>
<reference evidence="8 9" key="1">
    <citation type="submission" date="2017-06" db="EMBL/GenBank/DDBJ databases">
        <title>Genome sequencing of cyanobaciteial culture collection at National Institute for Environmental Studies (NIES).</title>
        <authorList>
            <person name="Hirose Y."/>
            <person name="Shimura Y."/>
            <person name="Fujisawa T."/>
            <person name="Nakamura Y."/>
            <person name="Kawachi M."/>
        </authorList>
    </citation>
    <scope>NUCLEOTIDE SEQUENCE [LARGE SCALE GENOMIC DNA]</scope>
    <source>
        <strain evidence="8 9">NIES-267</strain>
    </source>
</reference>
<keyword evidence="4 7" id="KW-0812">Transmembrane</keyword>
<gene>
    <name evidence="8" type="ORF">NIES267_03220</name>
</gene>
<keyword evidence="3" id="KW-1003">Cell membrane</keyword>
<dbReference type="Proteomes" id="UP000218418">
    <property type="component" value="Chromosome"/>
</dbReference>
<comment type="subcellular location">
    <subcellularLocation>
        <location evidence="1">Cell membrane</location>
        <topology evidence="1">Multi-pass membrane protein</topology>
    </subcellularLocation>
</comment>
<dbReference type="PANTHER" id="PTHR30250:SF10">
    <property type="entry name" value="LIPOPOLYSACCHARIDE BIOSYNTHESIS PROTEIN WZXC"/>
    <property type="match status" value="1"/>
</dbReference>
<evidence type="ECO:0000313" key="8">
    <source>
        <dbReference type="EMBL" id="BAY80857.1"/>
    </source>
</evidence>
<feature type="transmembrane region" description="Helical" evidence="7">
    <location>
        <begin position="252"/>
        <end position="276"/>
    </location>
</feature>
<keyword evidence="6 7" id="KW-0472">Membrane</keyword>
<feature type="transmembrane region" description="Helical" evidence="7">
    <location>
        <begin position="165"/>
        <end position="195"/>
    </location>
</feature>
<accession>A0A1Z4LI04</accession>